<name>A0A843WDG3_COLES</name>
<dbReference type="AlphaFoldDB" id="A0A843WDG3"/>
<reference evidence="1" key="1">
    <citation type="submission" date="2017-07" db="EMBL/GenBank/DDBJ databases">
        <title>Taro Niue Genome Assembly and Annotation.</title>
        <authorList>
            <person name="Atibalentja N."/>
            <person name="Keating K."/>
            <person name="Fields C.J."/>
        </authorList>
    </citation>
    <scope>NUCLEOTIDE SEQUENCE</scope>
    <source>
        <strain evidence="1">Niue_2</strain>
        <tissue evidence="1">Leaf</tissue>
    </source>
</reference>
<comment type="caution">
    <text evidence="1">The sequence shown here is derived from an EMBL/GenBank/DDBJ whole genome shotgun (WGS) entry which is preliminary data.</text>
</comment>
<protein>
    <submittedName>
        <fullName evidence="1">Uncharacterized protein</fullName>
    </submittedName>
</protein>
<dbReference type="Proteomes" id="UP000652761">
    <property type="component" value="Unassembled WGS sequence"/>
</dbReference>
<keyword evidence="2" id="KW-1185">Reference proteome</keyword>
<proteinExistence type="predicted"/>
<dbReference type="EMBL" id="NMUH01004359">
    <property type="protein sequence ID" value="MQM09373.1"/>
    <property type="molecule type" value="Genomic_DNA"/>
</dbReference>
<evidence type="ECO:0000313" key="2">
    <source>
        <dbReference type="Proteomes" id="UP000652761"/>
    </source>
</evidence>
<accession>A0A843WDG3</accession>
<sequence>MPSEVTSLVGSQHRVLEVCLDTVRTVKLWGSYSTEPVTCEAHPFFFQVKESRRVLIPLLVWDRTIVESGLHHQQSNYVSLYFCEHV</sequence>
<organism evidence="1 2">
    <name type="scientific">Colocasia esculenta</name>
    <name type="common">Wild taro</name>
    <name type="synonym">Arum esculentum</name>
    <dbReference type="NCBI Taxonomy" id="4460"/>
    <lineage>
        <taxon>Eukaryota</taxon>
        <taxon>Viridiplantae</taxon>
        <taxon>Streptophyta</taxon>
        <taxon>Embryophyta</taxon>
        <taxon>Tracheophyta</taxon>
        <taxon>Spermatophyta</taxon>
        <taxon>Magnoliopsida</taxon>
        <taxon>Liliopsida</taxon>
        <taxon>Araceae</taxon>
        <taxon>Aroideae</taxon>
        <taxon>Colocasieae</taxon>
        <taxon>Colocasia</taxon>
    </lineage>
</organism>
<gene>
    <name evidence="1" type="ORF">Taro_042242</name>
</gene>
<evidence type="ECO:0000313" key="1">
    <source>
        <dbReference type="EMBL" id="MQM09373.1"/>
    </source>
</evidence>